<evidence type="ECO:0000313" key="2">
    <source>
        <dbReference type="EMBL" id="HIW87673.1"/>
    </source>
</evidence>
<gene>
    <name evidence="2" type="ORF">IAC47_05305</name>
</gene>
<comment type="caution">
    <text evidence="2">The sequence shown here is derived from an EMBL/GenBank/DDBJ whole genome shotgun (WGS) entry which is preliminary data.</text>
</comment>
<feature type="region of interest" description="Disordered" evidence="1">
    <location>
        <begin position="24"/>
        <end position="73"/>
    </location>
</feature>
<evidence type="ECO:0000313" key="3">
    <source>
        <dbReference type="Proteomes" id="UP000824267"/>
    </source>
</evidence>
<protein>
    <submittedName>
        <fullName evidence="2">Uncharacterized protein</fullName>
    </submittedName>
</protein>
<name>A0A9D1UHL1_9BACT</name>
<feature type="compositionally biased region" description="Polar residues" evidence="1">
    <location>
        <begin position="47"/>
        <end position="56"/>
    </location>
</feature>
<proteinExistence type="predicted"/>
<dbReference type="Proteomes" id="UP000824267">
    <property type="component" value="Unassembled WGS sequence"/>
</dbReference>
<reference evidence="2" key="2">
    <citation type="submission" date="2021-04" db="EMBL/GenBank/DDBJ databases">
        <authorList>
            <person name="Gilroy R."/>
        </authorList>
    </citation>
    <scope>NUCLEOTIDE SEQUENCE</scope>
    <source>
        <strain evidence="2">Gambia16-930</strain>
    </source>
</reference>
<dbReference type="EMBL" id="DXGG01000168">
    <property type="protein sequence ID" value="HIW87673.1"/>
    <property type="molecule type" value="Genomic_DNA"/>
</dbReference>
<evidence type="ECO:0000256" key="1">
    <source>
        <dbReference type="SAM" id="MobiDB-lite"/>
    </source>
</evidence>
<reference evidence="2" key="1">
    <citation type="journal article" date="2021" name="PeerJ">
        <title>Extensive microbial diversity within the chicken gut microbiome revealed by metagenomics and culture.</title>
        <authorList>
            <person name="Gilroy R."/>
            <person name="Ravi A."/>
            <person name="Getino M."/>
            <person name="Pursley I."/>
            <person name="Horton D.L."/>
            <person name="Alikhan N.F."/>
            <person name="Baker D."/>
            <person name="Gharbi K."/>
            <person name="Hall N."/>
            <person name="Watson M."/>
            <person name="Adriaenssens E.M."/>
            <person name="Foster-Nyarko E."/>
            <person name="Jarju S."/>
            <person name="Secka A."/>
            <person name="Antonio M."/>
            <person name="Oren A."/>
            <person name="Chaudhuri R.R."/>
            <person name="La Ragione R."/>
            <person name="Hildebrand F."/>
            <person name="Pallen M.J."/>
        </authorList>
    </citation>
    <scope>NUCLEOTIDE SEQUENCE</scope>
    <source>
        <strain evidence="2">Gambia16-930</strain>
    </source>
</reference>
<organism evidence="2 3">
    <name type="scientific">Candidatus Onthomorpha intestinigallinarum</name>
    <dbReference type="NCBI Taxonomy" id="2840880"/>
    <lineage>
        <taxon>Bacteria</taxon>
        <taxon>Pseudomonadati</taxon>
        <taxon>Bacteroidota</taxon>
        <taxon>Bacteroidia</taxon>
        <taxon>Bacteroidales</taxon>
        <taxon>Candidatus Onthomorpha</taxon>
    </lineage>
</organism>
<dbReference type="PROSITE" id="PS51257">
    <property type="entry name" value="PROKAR_LIPOPROTEIN"/>
    <property type="match status" value="1"/>
</dbReference>
<sequence length="384" mass="43166">MSILKSSAILAFMAIVISSCGGRGTKDSHNSDNAEQVNEQLPPVSQPRDSLSTMEVTETDIGAGTEAEAKTETETEECCDKYDNSSEDGLVYWTDSTAYASNPDLVALLDTLYRHAADSSFRNREAGELGWAREYVNRICGYYDAQRLGECSVSDYVKVCAVLDCSYELYGLKDIESYFVPTNAVLAYGCSMFREYAALLQMQDMCLSYEQEDALMAEWNAWRKFASEFDDFWSDCVLLQNYGGSISTTILNSKQCVIPNAHAEMYEPEINLVADDCWTDDGGGVFLKYAEEFFYNCCDNAIGLCFDAGTDEEVAEFYSNGNIKLYRKVAEQSELVKSLAHEWVEARNRWLEVSPVQDSRYYIRNSSEVLLQLSNMLICSINII</sequence>
<dbReference type="AlphaFoldDB" id="A0A9D1UHL1"/>
<accession>A0A9D1UHL1</accession>